<dbReference type="AlphaFoldDB" id="C8TDJ8"/>
<dbReference type="EMBL" id="AM269894">
    <property type="protein sequence ID" value="CAK51334.1"/>
    <property type="molecule type" value="Genomic_DNA"/>
</dbReference>
<gene>
    <name evidence="1" type="ORF">e1012e08.tmp0031</name>
</gene>
<dbReference type="Proteomes" id="UP000243681">
    <property type="component" value="Chromosome 1"/>
</dbReference>
<protein>
    <submittedName>
        <fullName evidence="1">Uncharacterized protein</fullName>
    </submittedName>
</protein>
<sequence length="226" mass="25896">MDLHETGSTRQVLRFLQPGNAIARNSVLYQAANRFALKQWGDDVWIRLVVVGNDAVEARVRCNTGTKHWCGDAQQQQFQKMLLSSAFVIKCEKGVQRISQLFKLSACRNGACVLKKSDAGEDYGKQLQRVIPTKTRKKSVWKAFQAERFKYARTFVSLNVAKHVKRHERTCDDHEAGTSGSRVKVLRPMVARAASKRYTRWNLNTLWLTHTLRDHLAGNNQEHTMR</sequence>
<reference evidence="1 2" key="1">
    <citation type="journal article" date="2007" name="Genome Res.">
        <title>Sequencing and analysis of chromosome 1 of Eimeria tenella reveals a unique segmental organization.</title>
        <authorList>
            <person name="Ling K.H."/>
            <person name="Rajandream M.A."/>
            <person name="Rivailler P."/>
            <person name="Ivens A."/>
            <person name="Yap S.J."/>
            <person name="Madeira A.M.B.N."/>
            <person name="Mungall K."/>
            <person name="Billington K."/>
            <person name="Yee W.Y."/>
            <person name="Bankier A.T."/>
            <person name="Carroll F."/>
            <person name="Durham A.M."/>
            <person name="Peters N."/>
            <person name="Loo S.S."/>
            <person name="Mat-Isa M.N."/>
            <person name="Novaes J."/>
            <person name="Quail M."/>
            <person name="Rosli R."/>
            <person name="Shamsudin M.N."/>
            <person name="Sobreira T.J.P."/>
            <person name="Tivey A.R."/>
            <person name="Wai S.F."/>
            <person name="White S."/>
            <person name="Wu X."/>
            <person name="Kerhornou A.X."/>
            <person name="Blake D."/>
            <person name="Mohamed R."/>
            <person name="Shirley M."/>
            <person name="Gruber A."/>
            <person name="Berriman M."/>
            <person name="Tomley F."/>
            <person name="Dear P.H."/>
            <person name="Wan K.L."/>
        </authorList>
    </citation>
    <scope>NUCLEOTIDE SEQUENCE [LARGE SCALE GENOMIC DNA]</scope>
    <source>
        <strain evidence="1 2">Houghton</strain>
    </source>
</reference>
<organism evidence="1 2">
    <name type="scientific">Eimeria tenella</name>
    <name type="common">Coccidian parasite</name>
    <dbReference type="NCBI Taxonomy" id="5802"/>
    <lineage>
        <taxon>Eukaryota</taxon>
        <taxon>Sar</taxon>
        <taxon>Alveolata</taxon>
        <taxon>Apicomplexa</taxon>
        <taxon>Conoidasida</taxon>
        <taxon>Coccidia</taxon>
        <taxon>Eucoccidiorida</taxon>
        <taxon>Eimeriorina</taxon>
        <taxon>Eimeriidae</taxon>
        <taxon>Eimeria</taxon>
    </lineage>
</organism>
<evidence type="ECO:0000313" key="1">
    <source>
        <dbReference type="EMBL" id="CAK51334.1"/>
    </source>
</evidence>
<proteinExistence type="predicted"/>
<evidence type="ECO:0000313" key="2">
    <source>
        <dbReference type="Proteomes" id="UP000243681"/>
    </source>
</evidence>
<name>C8TDJ8_EIMTE</name>
<accession>C8TDJ8</accession>